<accession>A0A438DJ94</accession>
<sequence>MMVDLTPRVERIELILSEYPSSSRGTPGVAMPSLPYLTPSMFATLGASHPRPRPHLVFQQHSSSISLAMLARPPSRLRGPPAMRFLAPLAPRALPDPMPPQFRLDLYCMYHQSVGHHTDHFTALRHAIQDIVDSGTFGHPQSDMFPIPTSA</sequence>
<evidence type="ECO:0000313" key="2">
    <source>
        <dbReference type="Proteomes" id="UP000288805"/>
    </source>
</evidence>
<gene>
    <name evidence="1" type="ORF">CK203_073793</name>
</gene>
<evidence type="ECO:0000313" key="1">
    <source>
        <dbReference type="EMBL" id="RVW35489.1"/>
    </source>
</evidence>
<reference evidence="1 2" key="1">
    <citation type="journal article" date="2018" name="PLoS Genet.">
        <title>Population sequencing reveals clonal diversity and ancestral inbreeding in the grapevine cultivar Chardonnay.</title>
        <authorList>
            <person name="Roach M.J."/>
            <person name="Johnson D.L."/>
            <person name="Bohlmann J."/>
            <person name="van Vuuren H.J."/>
            <person name="Jones S.J."/>
            <person name="Pretorius I.S."/>
            <person name="Schmidt S.A."/>
            <person name="Borneman A.R."/>
        </authorList>
    </citation>
    <scope>NUCLEOTIDE SEQUENCE [LARGE SCALE GENOMIC DNA]</scope>
    <source>
        <strain evidence="2">cv. Chardonnay</strain>
        <tissue evidence="1">Leaf</tissue>
    </source>
</reference>
<proteinExistence type="predicted"/>
<organism evidence="1 2">
    <name type="scientific">Vitis vinifera</name>
    <name type="common">Grape</name>
    <dbReference type="NCBI Taxonomy" id="29760"/>
    <lineage>
        <taxon>Eukaryota</taxon>
        <taxon>Viridiplantae</taxon>
        <taxon>Streptophyta</taxon>
        <taxon>Embryophyta</taxon>
        <taxon>Tracheophyta</taxon>
        <taxon>Spermatophyta</taxon>
        <taxon>Magnoliopsida</taxon>
        <taxon>eudicotyledons</taxon>
        <taxon>Gunneridae</taxon>
        <taxon>Pentapetalae</taxon>
        <taxon>rosids</taxon>
        <taxon>Vitales</taxon>
        <taxon>Vitaceae</taxon>
        <taxon>Viteae</taxon>
        <taxon>Vitis</taxon>
    </lineage>
</organism>
<name>A0A438DJ94_VITVI</name>
<comment type="caution">
    <text evidence="1">The sequence shown here is derived from an EMBL/GenBank/DDBJ whole genome shotgun (WGS) entry which is preliminary data.</text>
</comment>
<dbReference type="EMBL" id="QGNW01001602">
    <property type="protein sequence ID" value="RVW35489.1"/>
    <property type="molecule type" value="Genomic_DNA"/>
</dbReference>
<dbReference type="Proteomes" id="UP000288805">
    <property type="component" value="Unassembled WGS sequence"/>
</dbReference>
<dbReference type="AlphaFoldDB" id="A0A438DJ94"/>
<protein>
    <submittedName>
        <fullName evidence="1">Uncharacterized protein</fullName>
    </submittedName>
</protein>